<name>A0AAX3Z7Z2_9ENTR</name>
<dbReference type="Proteomes" id="UP001229386">
    <property type="component" value="Chromosome"/>
</dbReference>
<accession>A0AAX3Z7Z2</accession>
<keyword evidence="1" id="KW-0732">Signal</keyword>
<feature type="signal peptide" evidence="1">
    <location>
        <begin position="1"/>
        <end position="17"/>
    </location>
</feature>
<sequence length="417" mass="45881">MKKLLFAFYLFALPLQAATINITASFSPSMSDPSNDKFVNTTPQSGYCVSYPAQCADNKTFSINMGGITASLATSGLTANSEPRMGIYFGLPGAWRDVVVRHDETGEVRTLKFRMSAFSARYNTLRSWTLSEHQQTWNGSSFVYAPSPCQYSGIGIVHTGAYGFMWKVPNRDVECYKTAKKDLTGEPHLINNISMGYELATPNPLLMSSGIFKGELVLNVGPGGEIDFGDNYEPSDTTLVLNFTLSVNHELKLSTTAENQNVSLIPCEPGKVCTAGQGDARWERWMVNRITPNLTGQSKFNLSSSGSFTVYLQCEQNLGSDCALKSDKLPSQWVPVQALLTLPDNIVDDKTGTGVVRRRLAIGKDLTKNLFLTNVFGQEKAGSIDFLIEQKDVDTMLNTRPDVYRGAVTVIFDPLIY</sequence>
<dbReference type="RefSeq" id="WP_006808836.1">
    <property type="nucleotide sequence ID" value="NZ_CAIZUP010000005.1"/>
</dbReference>
<feature type="chain" id="PRO_5043769148" description="Fimbrial protein" evidence="1">
    <location>
        <begin position="18"/>
        <end position="417"/>
    </location>
</feature>
<evidence type="ECO:0000256" key="1">
    <source>
        <dbReference type="SAM" id="SignalP"/>
    </source>
</evidence>
<dbReference type="AlphaFoldDB" id="A0AAX3Z7Z2"/>
<organism evidence="2 3">
    <name type="scientific">Enterobacter hormaechei</name>
    <dbReference type="NCBI Taxonomy" id="158836"/>
    <lineage>
        <taxon>Bacteria</taxon>
        <taxon>Pseudomonadati</taxon>
        <taxon>Pseudomonadota</taxon>
        <taxon>Gammaproteobacteria</taxon>
        <taxon>Enterobacterales</taxon>
        <taxon>Enterobacteriaceae</taxon>
        <taxon>Enterobacter</taxon>
        <taxon>Enterobacter cloacae complex</taxon>
    </lineage>
</organism>
<evidence type="ECO:0000313" key="2">
    <source>
        <dbReference type="EMBL" id="WMB13225.1"/>
    </source>
</evidence>
<dbReference type="EMBL" id="CP126746">
    <property type="protein sequence ID" value="WMB13225.1"/>
    <property type="molecule type" value="Genomic_DNA"/>
</dbReference>
<evidence type="ECO:0008006" key="4">
    <source>
        <dbReference type="Google" id="ProtNLM"/>
    </source>
</evidence>
<dbReference type="GeneID" id="93202140"/>
<proteinExistence type="predicted"/>
<protein>
    <recommendedName>
        <fullName evidence="4">Fimbrial protein</fullName>
    </recommendedName>
</protein>
<reference evidence="2" key="1">
    <citation type="journal article" date="2023" name="J. Antimicrob. Chemother.">
        <title>Emergence of OXA-48-producing Enterobacter hormaechei in a Swiss companion animal clinic and their genetic relationship to clinical human isolates.</title>
        <authorList>
            <person name="Dona V."/>
            <person name="Nordmann P."/>
            <person name="Kittl S."/>
            <person name="Schuller S."/>
            <person name="Bouvier M."/>
            <person name="Poirel L."/>
            <person name="Endimiani A."/>
            <person name="Perreten V."/>
        </authorList>
    </citation>
    <scope>NUCLEOTIDE SEQUENCE</scope>
    <source>
        <strain evidence="2">Ehh_25</strain>
    </source>
</reference>
<gene>
    <name evidence="2" type="ORF">QPR60_10465</name>
</gene>
<evidence type="ECO:0000313" key="3">
    <source>
        <dbReference type="Proteomes" id="UP001229386"/>
    </source>
</evidence>